<evidence type="ECO:0000256" key="5">
    <source>
        <dbReference type="ARBA" id="ARBA00022801"/>
    </source>
</evidence>
<sequence>MGEATHVELISRAQIEGALRSPELKRLIAAIEDGERIVSIGGLIAPPARALVVAALGHVTGRRLAVVVEANRDLEPWERDLHFWSEVLRGMGAQPEAERGSRSPVVTLPASEGDPYAGASPHVETLEQRALALWSLARDEAQIVLLTARALARRTIAPAEIITSGASLRVAEEHALELLVQRLVAAGYVREDPVGAVGEFSVRGGILDVWPPGSDAPVRIEFFGDAIDSIRQFDPETQLSTRHLSHVSLAPMRECAVTADDFRLWAEAAKERWHEARFARALRDRTVFAEEGESFPGWEWLMPLVKRTDATIFDYLKDHVLVVDEPAAIERHLTDLSATLHARYAETDQADELGLSPEELYLTAEELRARVDALPRVEFRALGRAAAQVDERFIGAAMEGQHATGPASEAAKSERVPLFLFPAAARAVEIEWPARAAKAYHGRIQMLADDLKRAPGRTWFVMPSRGVAERVAKMLAEYGIGVRMVQPEGLLTADEAASVTTGKLSSGFELPASDLVVHVERDLFDEAGDGALERQATRSKTKAKAAAFISDFRDLKVGDYVVHIDHGIARFGGLQTLEIQGRRSEFMLLIYADDAKLYVPVERLDLVQRYASAEGREPQLDRLGSLGWQKTKARARRAIRDMADQLLRLYAERRLVRGHAFSSDTPWQREFEEGFEYELTPDQEAAIVEVKRDMEQPVPMDRLLCGDVGYGKTEVAMRAAFKAVMDGKQVAVLAPTTVLAYQHFETFRARFAPFPVKIELLSRLRSPKEQREVIKRVEAGEIDILIGTHRILSKDVKFRDLGLVVIDEEQRFGVAHKERLKQLRKRVDVLTLTATPIPRTLNMSLVGLRDMSIIETPPRDRLAIQTQVVQFSESVIKSAIELELQRSGQVFFIHNRVETIDAIAALVQRLVPQARIAIAHGQMNEQQMERVMLDFVAYKYDVLVATTIIENGIDIPRANTIIINRADQYGLAQLYQLRGRVGRSNRRAYAYLLIPSEAELTPVARRRLAAIKEFSDLGAGFRIAALDLELRGAGNLLGAEQSGHMDALGFDLYMQMLERTVAELRGEAIEDEASVALNLGIDLSIPEDYIGDMGQRLRAYKRIASARDDEQLARIHAEMEDRYGRLPEQVENLFAYARLRRMAEEMGVLSIDRTIDGLAIKLSERARVAPERLIALVRERPGASFSPSGVLRINLDEGEAEQIIRTAQRLLAEIRAQQ</sequence>
<dbReference type="Proteomes" id="UP000031518">
    <property type="component" value="Unassembled WGS sequence"/>
</dbReference>
<evidence type="ECO:0000256" key="6">
    <source>
        <dbReference type="ARBA" id="ARBA00022806"/>
    </source>
</evidence>
<evidence type="ECO:0000256" key="8">
    <source>
        <dbReference type="ARBA" id="ARBA00023125"/>
    </source>
</evidence>
<dbReference type="InterPro" id="IPR004576">
    <property type="entry name" value="Mfd"/>
</dbReference>
<dbReference type="Gene3D" id="3.30.2060.10">
    <property type="entry name" value="Penicillin-binding protein 1b domain"/>
    <property type="match status" value="1"/>
</dbReference>
<evidence type="ECO:0000256" key="12">
    <source>
        <dbReference type="ARBA" id="ARBA00070128"/>
    </source>
</evidence>
<keyword evidence="8 13" id="KW-0238">DNA-binding</keyword>
<dbReference type="CDD" id="cd17991">
    <property type="entry name" value="DEXHc_TRCF"/>
    <property type="match status" value="1"/>
</dbReference>
<feature type="domain" description="Helicase C-terminal" evidence="15">
    <location>
        <begin position="867"/>
        <end position="1029"/>
    </location>
</feature>
<dbReference type="NCBIfam" id="TIGR00580">
    <property type="entry name" value="mfd"/>
    <property type="match status" value="1"/>
</dbReference>
<dbReference type="SMART" id="SM01058">
    <property type="entry name" value="CarD_TRCF"/>
    <property type="match status" value="1"/>
</dbReference>
<dbReference type="Gene3D" id="3.40.50.300">
    <property type="entry name" value="P-loop containing nucleotide triphosphate hydrolases"/>
    <property type="match status" value="2"/>
</dbReference>
<protein>
    <recommendedName>
        <fullName evidence="12 13">Transcription-repair-coupling factor</fullName>
        <shortName evidence="13">TRCF</shortName>
        <ecNumber evidence="13">3.6.4.-</ecNumber>
    </recommendedName>
</protein>
<dbReference type="GO" id="GO:0016787">
    <property type="term" value="F:hydrolase activity"/>
    <property type="evidence" value="ECO:0007669"/>
    <property type="project" value="UniProtKB-KW"/>
</dbReference>
<dbReference type="InterPro" id="IPR036101">
    <property type="entry name" value="CarD-like/TRCF_RID_sf"/>
</dbReference>
<evidence type="ECO:0000259" key="14">
    <source>
        <dbReference type="PROSITE" id="PS51192"/>
    </source>
</evidence>
<evidence type="ECO:0000256" key="10">
    <source>
        <dbReference type="ARBA" id="ARBA00061104"/>
    </source>
</evidence>
<evidence type="ECO:0000256" key="2">
    <source>
        <dbReference type="ARBA" id="ARBA00022490"/>
    </source>
</evidence>
<evidence type="ECO:0000256" key="9">
    <source>
        <dbReference type="ARBA" id="ARBA00023204"/>
    </source>
</evidence>
<evidence type="ECO:0000256" key="13">
    <source>
        <dbReference type="HAMAP-Rule" id="MF_00969"/>
    </source>
</evidence>
<dbReference type="GO" id="GO:0000716">
    <property type="term" value="P:transcription-coupled nucleotide-excision repair, DNA damage recognition"/>
    <property type="evidence" value="ECO:0007669"/>
    <property type="project" value="UniProtKB-UniRule"/>
</dbReference>
<dbReference type="SUPFAM" id="SSF143517">
    <property type="entry name" value="TRCF domain-like"/>
    <property type="match status" value="1"/>
</dbReference>
<keyword evidence="2 13" id="KW-0963">Cytoplasm</keyword>
<evidence type="ECO:0000259" key="15">
    <source>
        <dbReference type="PROSITE" id="PS51194"/>
    </source>
</evidence>
<dbReference type="Gene3D" id="2.40.10.170">
    <property type="match status" value="1"/>
</dbReference>
<dbReference type="EC" id="3.6.4.-" evidence="13"/>
<evidence type="ECO:0000256" key="11">
    <source>
        <dbReference type="ARBA" id="ARBA00061399"/>
    </source>
</evidence>
<dbReference type="InterPro" id="IPR014001">
    <property type="entry name" value="Helicase_ATP-bd"/>
</dbReference>
<comment type="function">
    <text evidence="13">Couples transcription and DNA repair by recognizing RNA polymerase (RNAP) stalled at DNA lesions. Mediates ATP-dependent release of RNAP and its truncated transcript from the DNA, and recruitment of nucleotide excision repair machinery to the damaged site.</text>
</comment>
<dbReference type="SUPFAM" id="SSF52540">
    <property type="entry name" value="P-loop containing nucleoside triphosphate hydrolases"/>
    <property type="match status" value="4"/>
</dbReference>
<dbReference type="InterPro" id="IPR001650">
    <property type="entry name" value="Helicase_C-like"/>
</dbReference>
<accession>A0A0B6X1W3</accession>
<dbReference type="GO" id="GO:0003678">
    <property type="term" value="F:DNA helicase activity"/>
    <property type="evidence" value="ECO:0007669"/>
    <property type="project" value="TreeGrafter"/>
</dbReference>
<dbReference type="SMART" id="SM00487">
    <property type="entry name" value="DEXDc"/>
    <property type="match status" value="1"/>
</dbReference>
<dbReference type="InterPro" id="IPR003711">
    <property type="entry name" value="CarD-like/TRCF_RID"/>
</dbReference>
<dbReference type="PROSITE" id="PS51192">
    <property type="entry name" value="HELICASE_ATP_BIND_1"/>
    <property type="match status" value="1"/>
</dbReference>
<keyword evidence="4 13" id="KW-0227">DNA damage</keyword>
<dbReference type="PROSITE" id="PS51194">
    <property type="entry name" value="HELICASE_CTER"/>
    <property type="match status" value="1"/>
</dbReference>
<dbReference type="AlphaFoldDB" id="A0A0B6X1W3"/>
<dbReference type="EMBL" id="CBXV010000008">
    <property type="protein sequence ID" value="CDM66360.1"/>
    <property type="molecule type" value="Genomic_DNA"/>
</dbReference>
<evidence type="ECO:0000313" key="16">
    <source>
        <dbReference type="EMBL" id="CDM66360.1"/>
    </source>
</evidence>
<comment type="similarity">
    <text evidence="11 13">In the C-terminal section; belongs to the helicase family. RecG subfamily.</text>
</comment>
<reference evidence="16 17" key="2">
    <citation type="submission" date="2015-01" db="EMBL/GenBank/DDBJ databases">
        <title>Complete genome sequence of Pyrinomonas methylaliphatogenes type strain K22T.</title>
        <authorList>
            <person name="Lee K.C.Y."/>
            <person name="Power J.F."/>
            <person name="Dunfield P.F."/>
            <person name="Morgan X.C."/>
            <person name="Huttenhower C."/>
            <person name="Stott M.B."/>
        </authorList>
    </citation>
    <scope>NUCLEOTIDE SEQUENCE [LARGE SCALE GENOMIC DNA]</scope>
    <source>
        <strain evidence="16 17">K22</strain>
    </source>
</reference>
<dbReference type="Gene3D" id="3.40.50.11180">
    <property type="match status" value="1"/>
</dbReference>
<keyword evidence="7 13" id="KW-0067">ATP-binding</keyword>
<evidence type="ECO:0000256" key="1">
    <source>
        <dbReference type="ARBA" id="ARBA00004496"/>
    </source>
</evidence>
<dbReference type="PANTHER" id="PTHR47964">
    <property type="entry name" value="ATP-DEPENDENT DNA HELICASE HOMOLOG RECG, CHLOROPLASTIC"/>
    <property type="match status" value="1"/>
</dbReference>
<comment type="subcellular location">
    <subcellularLocation>
        <location evidence="1 13">Cytoplasm</location>
    </subcellularLocation>
</comment>
<dbReference type="HAMAP" id="MF_00969">
    <property type="entry name" value="TRCF"/>
    <property type="match status" value="1"/>
</dbReference>
<keyword evidence="9 13" id="KW-0234">DNA repair</keyword>
<dbReference type="GO" id="GO:0006355">
    <property type="term" value="P:regulation of DNA-templated transcription"/>
    <property type="evidence" value="ECO:0007669"/>
    <property type="project" value="UniProtKB-UniRule"/>
</dbReference>
<dbReference type="Gene3D" id="3.90.1150.50">
    <property type="entry name" value="Transcription-repair-coupling factor, D7 domain"/>
    <property type="match status" value="1"/>
</dbReference>
<dbReference type="Pfam" id="PF03461">
    <property type="entry name" value="TRCF"/>
    <property type="match status" value="1"/>
</dbReference>
<dbReference type="SMART" id="SM00982">
    <property type="entry name" value="TRCF"/>
    <property type="match status" value="1"/>
</dbReference>
<organism evidence="16 17">
    <name type="scientific">Pyrinomonas methylaliphatogenes</name>
    <dbReference type="NCBI Taxonomy" id="454194"/>
    <lineage>
        <taxon>Bacteria</taxon>
        <taxon>Pseudomonadati</taxon>
        <taxon>Acidobacteriota</taxon>
        <taxon>Blastocatellia</taxon>
        <taxon>Blastocatellales</taxon>
        <taxon>Pyrinomonadaceae</taxon>
        <taxon>Pyrinomonas</taxon>
    </lineage>
</organism>
<evidence type="ECO:0000256" key="3">
    <source>
        <dbReference type="ARBA" id="ARBA00022741"/>
    </source>
</evidence>
<dbReference type="FunFam" id="3.40.50.300:FF:000546">
    <property type="entry name" value="Transcription-repair-coupling factor"/>
    <property type="match status" value="1"/>
</dbReference>
<keyword evidence="17" id="KW-1185">Reference proteome</keyword>
<keyword evidence="5 13" id="KW-0378">Hydrolase</keyword>
<proteinExistence type="inferred from homology"/>
<dbReference type="InterPro" id="IPR041471">
    <property type="entry name" value="UvrB_inter"/>
</dbReference>
<dbReference type="STRING" id="454194.PYK22_02388"/>
<evidence type="ECO:0000313" key="17">
    <source>
        <dbReference type="Proteomes" id="UP000031518"/>
    </source>
</evidence>
<dbReference type="SUPFAM" id="SSF141259">
    <property type="entry name" value="CarD-like"/>
    <property type="match status" value="1"/>
</dbReference>
<dbReference type="Pfam" id="PF02559">
    <property type="entry name" value="CarD_TRCF_RID"/>
    <property type="match status" value="1"/>
</dbReference>
<keyword evidence="3 13" id="KW-0547">Nucleotide-binding</keyword>
<dbReference type="GO" id="GO:0005737">
    <property type="term" value="C:cytoplasm"/>
    <property type="evidence" value="ECO:0007669"/>
    <property type="project" value="UniProtKB-SubCell"/>
</dbReference>
<dbReference type="InterPro" id="IPR027417">
    <property type="entry name" value="P-loop_NTPase"/>
</dbReference>
<name>A0A0B6X1W3_9BACT</name>
<dbReference type="Pfam" id="PF17757">
    <property type="entry name" value="UvrB_inter"/>
    <property type="match status" value="1"/>
</dbReference>
<dbReference type="GO" id="GO:0003684">
    <property type="term" value="F:damaged DNA binding"/>
    <property type="evidence" value="ECO:0007669"/>
    <property type="project" value="InterPro"/>
</dbReference>
<evidence type="ECO:0000256" key="7">
    <source>
        <dbReference type="ARBA" id="ARBA00022840"/>
    </source>
</evidence>
<dbReference type="InterPro" id="IPR005118">
    <property type="entry name" value="TRCF_C"/>
</dbReference>
<dbReference type="Pfam" id="PF00270">
    <property type="entry name" value="DEAD"/>
    <property type="match status" value="1"/>
</dbReference>
<dbReference type="InterPro" id="IPR037235">
    <property type="entry name" value="TRCF-like_C_D7"/>
</dbReference>
<gene>
    <name evidence="13" type="primary">mfd</name>
    <name evidence="16" type="ORF">PYK22_02388</name>
</gene>
<dbReference type="GO" id="GO:0005524">
    <property type="term" value="F:ATP binding"/>
    <property type="evidence" value="ECO:0007669"/>
    <property type="project" value="UniProtKB-UniRule"/>
</dbReference>
<dbReference type="InterPro" id="IPR047112">
    <property type="entry name" value="RecG/Mfd"/>
</dbReference>
<dbReference type="SMART" id="SM00490">
    <property type="entry name" value="HELICc"/>
    <property type="match status" value="1"/>
</dbReference>
<dbReference type="PANTHER" id="PTHR47964:SF1">
    <property type="entry name" value="ATP-DEPENDENT DNA HELICASE HOMOLOG RECG, CHLOROPLASTIC"/>
    <property type="match status" value="1"/>
</dbReference>
<dbReference type="RefSeq" id="WP_060635615.1">
    <property type="nucleotide sequence ID" value="NZ_CBXV010000008.1"/>
</dbReference>
<dbReference type="Pfam" id="PF00271">
    <property type="entry name" value="Helicase_C"/>
    <property type="match status" value="1"/>
</dbReference>
<reference evidence="16 17" key="1">
    <citation type="submission" date="2013-12" db="EMBL/GenBank/DDBJ databases">
        <authorList>
            <person name="Stott M."/>
        </authorList>
    </citation>
    <scope>NUCLEOTIDE SEQUENCE [LARGE SCALE GENOMIC DNA]</scope>
    <source>
        <strain evidence="16 17">K22</strain>
    </source>
</reference>
<dbReference type="OrthoDB" id="9804325at2"/>
<dbReference type="InterPro" id="IPR011545">
    <property type="entry name" value="DEAD/DEAH_box_helicase_dom"/>
</dbReference>
<comment type="similarity">
    <text evidence="10 13">In the N-terminal section; belongs to the UvrB family.</text>
</comment>
<feature type="domain" description="Helicase ATP-binding" evidence="14">
    <location>
        <begin position="693"/>
        <end position="854"/>
    </location>
</feature>
<keyword evidence="6" id="KW-0347">Helicase</keyword>
<evidence type="ECO:0000256" key="4">
    <source>
        <dbReference type="ARBA" id="ARBA00022763"/>
    </source>
</evidence>